<gene>
    <name evidence="2" type="ORF">K8V91_06785</name>
</gene>
<evidence type="ECO:0000259" key="1">
    <source>
        <dbReference type="PROSITE" id="PS50943"/>
    </source>
</evidence>
<dbReference type="Proteomes" id="UP000749320">
    <property type="component" value="Unassembled WGS sequence"/>
</dbReference>
<dbReference type="Pfam" id="PF13560">
    <property type="entry name" value="HTH_31"/>
    <property type="match status" value="1"/>
</dbReference>
<accession>A0A921KIU4</accession>
<reference evidence="2" key="1">
    <citation type="journal article" date="2021" name="PeerJ">
        <title>Extensive microbial diversity within the chicken gut microbiome revealed by metagenomics and culture.</title>
        <authorList>
            <person name="Gilroy R."/>
            <person name="Ravi A."/>
            <person name="Getino M."/>
            <person name="Pursley I."/>
            <person name="Horton D.L."/>
            <person name="Alikhan N.F."/>
            <person name="Baker D."/>
            <person name="Gharbi K."/>
            <person name="Hall N."/>
            <person name="Watson M."/>
            <person name="Adriaenssens E.M."/>
            <person name="Foster-Nyarko E."/>
            <person name="Jarju S."/>
            <person name="Secka A."/>
            <person name="Antonio M."/>
            <person name="Oren A."/>
            <person name="Chaudhuri R.R."/>
            <person name="La Ragione R."/>
            <person name="Hildebrand F."/>
            <person name="Pallen M.J."/>
        </authorList>
    </citation>
    <scope>NUCLEOTIDE SEQUENCE</scope>
    <source>
        <strain evidence="2">CHK193-16274</strain>
    </source>
</reference>
<organism evidence="2 3">
    <name type="scientific">Thomasclavelia spiroformis</name>
    <dbReference type="NCBI Taxonomy" id="29348"/>
    <lineage>
        <taxon>Bacteria</taxon>
        <taxon>Bacillati</taxon>
        <taxon>Bacillota</taxon>
        <taxon>Erysipelotrichia</taxon>
        <taxon>Erysipelotrichales</taxon>
        <taxon>Coprobacillaceae</taxon>
        <taxon>Thomasclavelia</taxon>
    </lineage>
</organism>
<name>A0A921KIU4_9FIRM</name>
<dbReference type="PROSITE" id="PS50943">
    <property type="entry name" value="HTH_CROC1"/>
    <property type="match status" value="1"/>
</dbReference>
<feature type="domain" description="HTH cro/C1-type" evidence="1">
    <location>
        <begin position="16"/>
        <end position="70"/>
    </location>
</feature>
<dbReference type="SUPFAM" id="SSF47413">
    <property type="entry name" value="lambda repressor-like DNA-binding domains"/>
    <property type="match status" value="1"/>
</dbReference>
<evidence type="ECO:0000313" key="3">
    <source>
        <dbReference type="Proteomes" id="UP000749320"/>
    </source>
</evidence>
<dbReference type="SMART" id="SM00530">
    <property type="entry name" value="HTH_XRE"/>
    <property type="match status" value="1"/>
</dbReference>
<reference evidence="2" key="2">
    <citation type="submission" date="2021-09" db="EMBL/GenBank/DDBJ databases">
        <authorList>
            <person name="Gilroy R."/>
        </authorList>
    </citation>
    <scope>NUCLEOTIDE SEQUENCE</scope>
    <source>
        <strain evidence="2">CHK193-16274</strain>
    </source>
</reference>
<proteinExistence type="predicted"/>
<dbReference type="Gene3D" id="1.10.260.40">
    <property type="entry name" value="lambda repressor-like DNA-binding domains"/>
    <property type="match status" value="1"/>
</dbReference>
<evidence type="ECO:0000313" key="2">
    <source>
        <dbReference type="EMBL" id="HJF40613.1"/>
    </source>
</evidence>
<dbReference type="CDD" id="cd00093">
    <property type="entry name" value="HTH_XRE"/>
    <property type="match status" value="1"/>
</dbReference>
<sequence length="261" mass="30488">MSAKTITGSLHLGEKIRQRRIELGLTIEEAAAKAGVGTKTWSRYEAGGSIRQDKAPKLCLALQWNTLPDQMETESFEFNLDEYRNNAVWPQALAEEFGTVAAVSFVIGSDILLDNIEEDLEALSHMPKGAHLGELDLSWLQSQLPPQFLPRYDYDFLYHLRNILIRFRKTANTDQLFVAHTVAEELILYLIVEESRFLMELILPHISEEEEYDNLSWDTWLFDLFGDEDLITFLYSDLFYLTPEDTYHFDRWWEEQFYSDR</sequence>
<dbReference type="GO" id="GO:0003677">
    <property type="term" value="F:DNA binding"/>
    <property type="evidence" value="ECO:0007669"/>
    <property type="project" value="InterPro"/>
</dbReference>
<protein>
    <submittedName>
        <fullName evidence="2">Helix-turn-helix domain-containing protein</fullName>
    </submittedName>
</protein>
<comment type="caution">
    <text evidence="2">The sequence shown here is derived from an EMBL/GenBank/DDBJ whole genome shotgun (WGS) entry which is preliminary data.</text>
</comment>
<dbReference type="InterPro" id="IPR010982">
    <property type="entry name" value="Lambda_DNA-bd_dom_sf"/>
</dbReference>
<dbReference type="AlphaFoldDB" id="A0A921KIU4"/>
<dbReference type="InterPro" id="IPR001387">
    <property type="entry name" value="Cro/C1-type_HTH"/>
</dbReference>
<dbReference type="EMBL" id="DYWV01000226">
    <property type="protein sequence ID" value="HJF40613.1"/>
    <property type="molecule type" value="Genomic_DNA"/>
</dbReference>